<reference evidence="2" key="1">
    <citation type="submission" date="2018-05" db="EMBL/GenBank/DDBJ databases">
        <authorList>
            <person name="Lanie J.A."/>
            <person name="Ng W.-L."/>
            <person name="Kazmierczak K.M."/>
            <person name="Andrzejewski T.M."/>
            <person name="Davidsen T.M."/>
            <person name="Wayne K.J."/>
            <person name="Tettelin H."/>
            <person name="Glass J.I."/>
            <person name="Rusch D."/>
            <person name="Podicherti R."/>
            <person name="Tsui H.-C.T."/>
            <person name="Winkler M.E."/>
        </authorList>
    </citation>
    <scope>NUCLEOTIDE SEQUENCE</scope>
</reference>
<gene>
    <name evidence="2" type="ORF">METZ01_LOCUS362280</name>
</gene>
<dbReference type="EMBL" id="UINC01129198">
    <property type="protein sequence ID" value="SVD09426.1"/>
    <property type="molecule type" value="Genomic_DNA"/>
</dbReference>
<protein>
    <recommendedName>
        <fullName evidence="3">Phytanoyl-CoA dioxygenase</fullName>
    </recommendedName>
</protein>
<feature type="region of interest" description="Disordered" evidence="1">
    <location>
        <begin position="33"/>
        <end position="55"/>
    </location>
</feature>
<feature type="non-terminal residue" evidence="2">
    <location>
        <position position="1"/>
    </location>
</feature>
<organism evidence="2">
    <name type="scientific">marine metagenome</name>
    <dbReference type="NCBI Taxonomy" id="408172"/>
    <lineage>
        <taxon>unclassified sequences</taxon>
        <taxon>metagenomes</taxon>
        <taxon>ecological metagenomes</taxon>
    </lineage>
</organism>
<sequence>PLPDDVPRHNPRIRMPVQWFTIQMALSEIESVKDGPTQFVPGSHYSGRNPDDQEKPVFEGRGPFSMFCKPGDIYLQNNQCWHRGAPVMSDRVRYVFQSQYAARWAHTRFGEYTRVPVPPAVLNKADQRLRGVLGV</sequence>
<evidence type="ECO:0000256" key="1">
    <source>
        <dbReference type="SAM" id="MobiDB-lite"/>
    </source>
</evidence>
<proteinExistence type="predicted"/>
<dbReference type="SUPFAM" id="SSF51197">
    <property type="entry name" value="Clavaminate synthase-like"/>
    <property type="match status" value="1"/>
</dbReference>
<evidence type="ECO:0008006" key="3">
    <source>
        <dbReference type="Google" id="ProtNLM"/>
    </source>
</evidence>
<dbReference type="Pfam" id="PF05721">
    <property type="entry name" value="PhyH"/>
    <property type="match status" value="1"/>
</dbReference>
<dbReference type="AlphaFoldDB" id="A0A382SHT3"/>
<evidence type="ECO:0000313" key="2">
    <source>
        <dbReference type="EMBL" id="SVD09426.1"/>
    </source>
</evidence>
<accession>A0A382SHT3</accession>
<name>A0A382SHT3_9ZZZZ</name>
<dbReference type="Gene3D" id="2.60.120.620">
    <property type="entry name" value="q2cbj1_9rhob like domain"/>
    <property type="match status" value="1"/>
</dbReference>
<dbReference type="InterPro" id="IPR008775">
    <property type="entry name" value="Phytyl_CoA_dOase-like"/>
</dbReference>